<name>A0A1I7YR27_9BILA</name>
<keyword evidence="1" id="KW-1185">Reference proteome</keyword>
<dbReference type="AlphaFoldDB" id="A0A1I7YR27"/>
<accession>A0A1I7YR27</accession>
<sequence length="80" mass="8905">MCFLRYPLSLNRNCLSVIDNEPCHNGPNVRALGAKAYINGRFCNCVVSATASLGALVPVRRLLTQWKRFECHISRGPTTI</sequence>
<reference evidence="2" key="1">
    <citation type="submission" date="2016-11" db="UniProtKB">
        <authorList>
            <consortium name="WormBaseParasite"/>
        </authorList>
    </citation>
    <scope>IDENTIFICATION</scope>
</reference>
<dbReference type="Proteomes" id="UP000095287">
    <property type="component" value="Unplaced"/>
</dbReference>
<evidence type="ECO:0000313" key="2">
    <source>
        <dbReference type="WBParaSite" id="L893_g18841.t1"/>
    </source>
</evidence>
<proteinExistence type="predicted"/>
<protein>
    <submittedName>
        <fullName evidence="2">Uncharacterized protein</fullName>
    </submittedName>
</protein>
<evidence type="ECO:0000313" key="1">
    <source>
        <dbReference type="Proteomes" id="UP000095287"/>
    </source>
</evidence>
<dbReference type="WBParaSite" id="L893_g18841.t1">
    <property type="protein sequence ID" value="L893_g18841.t1"/>
    <property type="gene ID" value="L893_g18841"/>
</dbReference>
<organism evidence="1 2">
    <name type="scientific">Steinernema glaseri</name>
    <dbReference type="NCBI Taxonomy" id="37863"/>
    <lineage>
        <taxon>Eukaryota</taxon>
        <taxon>Metazoa</taxon>
        <taxon>Ecdysozoa</taxon>
        <taxon>Nematoda</taxon>
        <taxon>Chromadorea</taxon>
        <taxon>Rhabditida</taxon>
        <taxon>Tylenchina</taxon>
        <taxon>Panagrolaimomorpha</taxon>
        <taxon>Strongyloidoidea</taxon>
        <taxon>Steinernematidae</taxon>
        <taxon>Steinernema</taxon>
    </lineage>
</organism>